<protein>
    <submittedName>
        <fullName evidence="2">Uncharacterized protein</fullName>
    </submittedName>
</protein>
<accession>A0ABR1EZI3</accession>
<gene>
    <name evidence="2" type="primary">Necator_2022.05.29.01.07.g81</name>
    <name evidence="1" type="synonym">Necator_chrX.g26535</name>
    <name evidence="1" type="ORF">RB195_026368</name>
    <name evidence="2" type="ORF">RB195_026529</name>
</gene>
<name>A0ABR1EZI3_NECAM</name>
<organism evidence="2 3">
    <name type="scientific">Necator americanus</name>
    <name type="common">Human hookworm</name>
    <dbReference type="NCBI Taxonomy" id="51031"/>
    <lineage>
        <taxon>Eukaryota</taxon>
        <taxon>Metazoa</taxon>
        <taxon>Ecdysozoa</taxon>
        <taxon>Nematoda</taxon>
        <taxon>Chromadorea</taxon>
        <taxon>Rhabditida</taxon>
        <taxon>Rhabditina</taxon>
        <taxon>Rhabditomorpha</taxon>
        <taxon>Strongyloidea</taxon>
        <taxon>Ancylostomatidae</taxon>
        <taxon>Bunostominae</taxon>
        <taxon>Necator</taxon>
    </lineage>
</organism>
<comment type="caution">
    <text evidence="2">The sequence shown here is derived from an EMBL/GenBank/DDBJ whole genome shotgun (WGS) entry which is preliminary data.</text>
</comment>
<dbReference type="KEGG" id="nai:NECAME_12271"/>
<reference evidence="2 3" key="1">
    <citation type="submission" date="2023-08" db="EMBL/GenBank/DDBJ databases">
        <title>A Necator americanus chromosomal reference genome.</title>
        <authorList>
            <person name="Ilik V."/>
            <person name="Petrzelkova K.J."/>
            <person name="Pardy F."/>
            <person name="Fuh T."/>
            <person name="Niatou-Singa F.S."/>
            <person name="Gouil Q."/>
            <person name="Baker L."/>
            <person name="Ritchie M.E."/>
            <person name="Jex A.R."/>
            <person name="Gazzola D."/>
            <person name="Li H."/>
            <person name="Toshio Fujiwara R."/>
            <person name="Zhan B."/>
            <person name="Aroian R.V."/>
            <person name="Pafco B."/>
            <person name="Schwarz E.M."/>
        </authorList>
    </citation>
    <scope>NUCLEOTIDE SEQUENCE [LARGE SCALE GENOMIC DNA]</scope>
    <source>
        <strain evidence="2 3">Aroian</strain>
        <tissue evidence="2">Whole animal</tissue>
    </source>
</reference>
<keyword evidence="3" id="KW-1185">Reference proteome</keyword>
<dbReference type="CTD" id="25352299"/>
<dbReference type="Proteomes" id="UP001303046">
    <property type="component" value="Unassembled WGS sequence"/>
</dbReference>
<dbReference type="EMBL" id="JAVFWL010000006">
    <property type="protein sequence ID" value="KAK6767054.1"/>
    <property type="molecule type" value="Genomic_DNA"/>
</dbReference>
<dbReference type="EMBL" id="JAVFWL010000007">
    <property type="protein sequence ID" value="KAK6767306.1"/>
    <property type="molecule type" value="Genomic_DNA"/>
</dbReference>
<evidence type="ECO:0000313" key="2">
    <source>
        <dbReference type="EMBL" id="KAK6767306.1"/>
    </source>
</evidence>
<evidence type="ECO:0000313" key="3">
    <source>
        <dbReference type="Proteomes" id="UP001303046"/>
    </source>
</evidence>
<proteinExistence type="predicted"/>
<evidence type="ECO:0000313" key="1">
    <source>
        <dbReference type="EMBL" id="KAK6767054.1"/>
    </source>
</evidence>
<sequence length="83" mass="9314">MIVRIITLIVLTLLTCSAVIDGVEVDNTLCGMCRGNEVCLNNLMTKLHIPLCVVDGKARFTAKRTERGVLRKILLNSYLRKLR</sequence>